<dbReference type="Pfam" id="PF14384">
    <property type="entry name" value="BrnA_antitoxin"/>
    <property type="match status" value="1"/>
</dbReference>
<keyword evidence="2" id="KW-1185">Reference proteome</keyword>
<evidence type="ECO:0000313" key="2">
    <source>
        <dbReference type="Proteomes" id="UP000600449"/>
    </source>
</evidence>
<reference evidence="1 2" key="1">
    <citation type="journal article" date="2014" name="Int. J. Syst. Evol. Microbiol.">
        <title>Complete genome sequence of Corynebacterium casei LMG S-19264T (=DSM 44701T), isolated from a smear-ripened cheese.</title>
        <authorList>
            <consortium name="US DOE Joint Genome Institute (JGI-PGF)"/>
            <person name="Walter F."/>
            <person name="Albersmeier A."/>
            <person name="Kalinowski J."/>
            <person name="Ruckert C."/>
        </authorList>
    </citation>
    <scope>NUCLEOTIDE SEQUENCE [LARGE SCALE GENOMIC DNA]</scope>
    <source>
        <strain evidence="1 2">CGMCC 1.9161</strain>
    </source>
</reference>
<evidence type="ECO:0008006" key="3">
    <source>
        <dbReference type="Google" id="ProtNLM"/>
    </source>
</evidence>
<comment type="caution">
    <text evidence="1">The sequence shown here is derived from an EMBL/GenBank/DDBJ whole genome shotgun (WGS) entry which is preliminary data.</text>
</comment>
<protein>
    <recommendedName>
        <fullName evidence="3">BrnA antitoxin of type II toxin-antitoxin system</fullName>
    </recommendedName>
</protein>
<dbReference type="RefSeq" id="WP_188910441.1">
    <property type="nucleotide sequence ID" value="NZ_BMMF01000003.1"/>
</dbReference>
<accession>A0A917V2X2</accession>
<dbReference type="InterPro" id="IPR025528">
    <property type="entry name" value="BrnA_antitoxin"/>
</dbReference>
<name>A0A917V2X2_9HYPH</name>
<evidence type="ECO:0000313" key="1">
    <source>
        <dbReference type="EMBL" id="GGK26357.1"/>
    </source>
</evidence>
<dbReference type="AlphaFoldDB" id="A0A917V2X2"/>
<dbReference type="EMBL" id="BMMF01000003">
    <property type="protein sequence ID" value="GGK26357.1"/>
    <property type="molecule type" value="Genomic_DNA"/>
</dbReference>
<dbReference type="Proteomes" id="UP000600449">
    <property type="component" value="Unassembled WGS sequence"/>
</dbReference>
<organism evidence="1 2">
    <name type="scientific">Salinarimonas ramus</name>
    <dbReference type="NCBI Taxonomy" id="690164"/>
    <lineage>
        <taxon>Bacteria</taxon>
        <taxon>Pseudomonadati</taxon>
        <taxon>Pseudomonadota</taxon>
        <taxon>Alphaproteobacteria</taxon>
        <taxon>Hyphomicrobiales</taxon>
        <taxon>Salinarimonadaceae</taxon>
        <taxon>Salinarimonas</taxon>
    </lineage>
</organism>
<proteinExistence type="predicted"/>
<gene>
    <name evidence="1" type="ORF">GCM10011322_10950</name>
</gene>
<sequence>MQKVRFTLDPNDPPELSDETAARWDALDDADIDFSDAPELDPTFWRQVEPHTPGPKPTVTMRVDPEVVAFFKQEDPKGYTRRMADVLAAYVKAKAKT</sequence>